<name>U4Q8T6_9HYPH</name>
<feature type="region of interest" description="Disordered" evidence="1">
    <location>
        <begin position="94"/>
        <end position="114"/>
    </location>
</feature>
<dbReference type="AlphaFoldDB" id="U4Q8T6"/>
<proteinExistence type="predicted"/>
<evidence type="ECO:0000313" key="3">
    <source>
        <dbReference type="Proteomes" id="UP000016944"/>
    </source>
</evidence>
<accession>U4Q8T6</accession>
<reference evidence="2 3" key="1">
    <citation type="journal article" date="2013" name="Genome Announc.">
        <title>Complete Genome Sequence of the Sesbania Symbiont and Rice Growth-Promoting Endophyte Rhizobium sp. Strain IRBG74.</title>
        <authorList>
            <person name="Crook M.B."/>
            <person name="Mitra S."/>
            <person name="Ane J.M."/>
            <person name="Sadowsky M.J."/>
            <person name="Gyaneshwar P."/>
        </authorList>
    </citation>
    <scope>NUCLEOTIDE SEQUENCE [LARGE SCALE GENOMIC DNA]</scope>
    <source>
        <strain evidence="2 3">IRBG74</strain>
        <plasmid evidence="3">IRBL74_p</plasmid>
    </source>
</reference>
<dbReference type="Proteomes" id="UP000016944">
    <property type="component" value="Plasmid IRBL74_p"/>
</dbReference>
<dbReference type="EMBL" id="HG518324">
    <property type="protein sequence ID" value="CDI12392.1"/>
    <property type="molecule type" value="Genomic_DNA"/>
</dbReference>
<dbReference type="HOGENOM" id="CLU_2119151_0_0_5"/>
<protein>
    <submittedName>
        <fullName evidence="2">Uncharacterized protein</fullName>
    </submittedName>
</protein>
<dbReference type="PATRIC" id="fig|424182.3.peg.5348"/>
<gene>
    <name evidence="2" type="ORF">BN877_p0678</name>
</gene>
<organism evidence="2 3">
    <name type="scientific">Agrobacterium pusense</name>
    <dbReference type="NCBI Taxonomy" id="648995"/>
    <lineage>
        <taxon>Bacteria</taxon>
        <taxon>Pseudomonadati</taxon>
        <taxon>Pseudomonadota</taxon>
        <taxon>Alphaproteobacteria</taxon>
        <taxon>Hyphomicrobiales</taxon>
        <taxon>Rhizobiaceae</taxon>
        <taxon>Rhizobium/Agrobacterium group</taxon>
        <taxon>Agrobacterium</taxon>
    </lineage>
</organism>
<dbReference type="KEGG" id="rir:BN877_p0678"/>
<evidence type="ECO:0000256" key="1">
    <source>
        <dbReference type="SAM" id="MobiDB-lite"/>
    </source>
</evidence>
<geneLocation type="plasmid" evidence="2 3">
    <name>IRBL74_p</name>
</geneLocation>
<evidence type="ECO:0000313" key="2">
    <source>
        <dbReference type="EMBL" id="CDI12392.1"/>
    </source>
</evidence>
<keyword evidence="2" id="KW-0614">Plasmid</keyword>
<sequence length="114" mass="12838">MPPNTICWPRTLMSSPRPVTRTTRIRTFAEEADMHENPQLTASDIALMGTTILSTGMKIARPVDVVDATTLQVDEKRTILAAWASDPYTIDSRPAFRHMPGTPEPVQSMRFRLR</sequence>